<proteinExistence type="predicted"/>
<dbReference type="PANTHER" id="PTHR12993">
    <property type="entry name" value="N-ACETYLGLUCOSAMINYL-PHOSPHATIDYLINOSITOL DE-N-ACETYLASE-RELATED"/>
    <property type="match status" value="1"/>
</dbReference>
<evidence type="ECO:0000256" key="1">
    <source>
        <dbReference type="ARBA" id="ARBA00022833"/>
    </source>
</evidence>
<dbReference type="EMBL" id="JACHIW010000002">
    <property type="protein sequence ID" value="MBB5159289.1"/>
    <property type="molecule type" value="Genomic_DNA"/>
</dbReference>
<dbReference type="PANTHER" id="PTHR12993:SF11">
    <property type="entry name" value="N-ACETYLGLUCOSAMINYL-PHOSPHATIDYLINOSITOL DE-N-ACETYLASE"/>
    <property type="match status" value="1"/>
</dbReference>
<keyword evidence="3" id="KW-1185">Reference proteome</keyword>
<keyword evidence="1" id="KW-0862">Zinc</keyword>
<dbReference type="InterPro" id="IPR003737">
    <property type="entry name" value="GlcNAc_PI_deacetylase-related"/>
</dbReference>
<dbReference type="RefSeq" id="WP_184731602.1">
    <property type="nucleotide sequence ID" value="NZ_JACHIW010000002.1"/>
</dbReference>
<dbReference type="GO" id="GO:0016137">
    <property type="term" value="P:glycoside metabolic process"/>
    <property type="evidence" value="ECO:0007669"/>
    <property type="project" value="UniProtKB-ARBA"/>
</dbReference>
<gene>
    <name evidence="2" type="ORF">BJ970_006888</name>
</gene>
<dbReference type="GO" id="GO:0016811">
    <property type="term" value="F:hydrolase activity, acting on carbon-nitrogen (but not peptide) bonds, in linear amides"/>
    <property type="evidence" value="ECO:0007669"/>
    <property type="project" value="TreeGrafter"/>
</dbReference>
<dbReference type="Pfam" id="PF02585">
    <property type="entry name" value="PIG-L"/>
    <property type="match status" value="1"/>
</dbReference>
<sequence length="234" mass="25232">MSVLGLSAGERALVVAPHPDDETLGCGGTIARLVADGVDVHVLAVTVRAAPMWGGVSDPVVRQNEFIQACAALGVTTQAMAWIDETGDLDIAARPRALVELIEQHPTASLAILKPDALLIPAAGGFHQDHQVVHRAAFAAARVHARESKHTPSLVLGFRGVEDHWCAQEEPWRVHVNTSAHWYAKEHALRCYTSQLRGGGHPRAIENIRTTDAAAGGALGWHYAEKFVPYRLAY</sequence>
<comment type="caution">
    <text evidence="2">The sequence shown here is derived from an EMBL/GenBank/DDBJ whole genome shotgun (WGS) entry which is preliminary data.</text>
</comment>
<dbReference type="Proteomes" id="UP000584374">
    <property type="component" value="Unassembled WGS sequence"/>
</dbReference>
<dbReference type="Gene3D" id="3.40.50.10320">
    <property type="entry name" value="LmbE-like"/>
    <property type="match status" value="1"/>
</dbReference>
<organism evidence="2 3">
    <name type="scientific">Saccharopolyspora phatthalungensis</name>
    <dbReference type="NCBI Taxonomy" id="664693"/>
    <lineage>
        <taxon>Bacteria</taxon>
        <taxon>Bacillati</taxon>
        <taxon>Actinomycetota</taxon>
        <taxon>Actinomycetes</taxon>
        <taxon>Pseudonocardiales</taxon>
        <taxon>Pseudonocardiaceae</taxon>
        <taxon>Saccharopolyspora</taxon>
    </lineage>
</organism>
<evidence type="ECO:0000313" key="3">
    <source>
        <dbReference type="Proteomes" id="UP000584374"/>
    </source>
</evidence>
<dbReference type="AlphaFoldDB" id="A0A840QJM1"/>
<dbReference type="InterPro" id="IPR024078">
    <property type="entry name" value="LmbE-like_dom_sf"/>
</dbReference>
<accession>A0A840QJM1</accession>
<evidence type="ECO:0000313" key="2">
    <source>
        <dbReference type="EMBL" id="MBB5159289.1"/>
    </source>
</evidence>
<name>A0A840QJM1_9PSEU</name>
<dbReference type="SUPFAM" id="SSF102588">
    <property type="entry name" value="LmbE-like"/>
    <property type="match status" value="1"/>
</dbReference>
<protein>
    <submittedName>
        <fullName evidence="2">LmbE family N-acetylglucosaminyl deacetylase</fullName>
    </submittedName>
</protein>
<reference evidence="2 3" key="1">
    <citation type="submission" date="2020-08" db="EMBL/GenBank/DDBJ databases">
        <title>Sequencing the genomes of 1000 actinobacteria strains.</title>
        <authorList>
            <person name="Klenk H.-P."/>
        </authorList>
    </citation>
    <scope>NUCLEOTIDE SEQUENCE [LARGE SCALE GENOMIC DNA]</scope>
    <source>
        <strain evidence="2 3">DSM 45584</strain>
    </source>
</reference>